<dbReference type="EMBL" id="DVNM01000042">
    <property type="protein sequence ID" value="HIU69795.1"/>
    <property type="molecule type" value="Genomic_DNA"/>
</dbReference>
<evidence type="ECO:0000256" key="9">
    <source>
        <dbReference type="ARBA" id="ARBA00023295"/>
    </source>
</evidence>
<dbReference type="AlphaFoldDB" id="A0A9D1MVS8"/>
<evidence type="ECO:0000256" key="3">
    <source>
        <dbReference type="ARBA" id="ARBA00022723"/>
    </source>
</evidence>
<evidence type="ECO:0000256" key="5">
    <source>
        <dbReference type="ARBA" id="ARBA00022801"/>
    </source>
</evidence>
<feature type="binding site" evidence="10">
    <location>
        <position position="198"/>
    </location>
    <ligand>
        <name>[4Fe-4S] cluster</name>
        <dbReference type="ChEBI" id="CHEBI:49883"/>
    </ligand>
</feature>
<feature type="binding site" evidence="10">
    <location>
        <position position="195"/>
    </location>
    <ligand>
        <name>[4Fe-4S] cluster</name>
        <dbReference type="ChEBI" id="CHEBI:49883"/>
    </ligand>
</feature>
<gene>
    <name evidence="10 12" type="primary">nth</name>
    <name evidence="12" type="ORF">IAD23_07560</name>
</gene>
<dbReference type="InterPro" id="IPR003265">
    <property type="entry name" value="HhH-GPD_domain"/>
</dbReference>
<accession>A0A9D1MVS8</accession>
<dbReference type="InterPro" id="IPR004035">
    <property type="entry name" value="Endouclease-III_FeS-bd_BS"/>
</dbReference>
<dbReference type="GO" id="GO:0006285">
    <property type="term" value="P:base-excision repair, AP site formation"/>
    <property type="evidence" value="ECO:0007669"/>
    <property type="project" value="TreeGrafter"/>
</dbReference>
<keyword evidence="6 10" id="KW-0408">Iron</keyword>
<dbReference type="HAMAP" id="MF_00942">
    <property type="entry name" value="Nth"/>
    <property type="match status" value="1"/>
</dbReference>
<feature type="domain" description="HhH-GPD" evidence="11">
    <location>
        <begin position="39"/>
        <end position="186"/>
    </location>
</feature>
<evidence type="ECO:0000313" key="13">
    <source>
        <dbReference type="Proteomes" id="UP000824125"/>
    </source>
</evidence>
<dbReference type="GO" id="GO:0046872">
    <property type="term" value="F:metal ion binding"/>
    <property type="evidence" value="ECO:0007669"/>
    <property type="project" value="UniProtKB-KW"/>
</dbReference>
<keyword evidence="5 10" id="KW-0378">Hydrolase</keyword>
<evidence type="ECO:0000313" key="12">
    <source>
        <dbReference type="EMBL" id="HIU69795.1"/>
    </source>
</evidence>
<comment type="function">
    <text evidence="10">DNA repair enzyme that has both DNA N-glycosylase activity and AP-lyase activity. The DNA N-glycosylase activity releases various damaged pyrimidines from DNA by cleaving the N-glycosidic bond, leaving an AP (apurinic/apyrimidinic) site. The AP-lyase activity cleaves the phosphodiester bond 3' to the AP site by a beta-elimination, leaving a 3'-terminal unsaturated sugar and a product with a terminal 5'-phosphate.</text>
</comment>
<evidence type="ECO:0000256" key="4">
    <source>
        <dbReference type="ARBA" id="ARBA00022763"/>
    </source>
</evidence>
<dbReference type="FunFam" id="1.10.340.30:FF:000001">
    <property type="entry name" value="Endonuclease III"/>
    <property type="match status" value="1"/>
</dbReference>
<keyword evidence="12" id="KW-0540">Nuclease</keyword>
<dbReference type="EC" id="4.2.99.18" evidence="10"/>
<dbReference type="Gene3D" id="1.10.340.30">
    <property type="entry name" value="Hypothetical protein, domain 2"/>
    <property type="match status" value="1"/>
</dbReference>
<reference evidence="12" key="2">
    <citation type="journal article" date="2021" name="PeerJ">
        <title>Extensive microbial diversity within the chicken gut microbiome revealed by metagenomics and culture.</title>
        <authorList>
            <person name="Gilroy R."/>
            <person name="Ravi A."/>
            <person name="Getino M."/>
            <person name="Pursley I."/>
            <person name="Horton D.L."/>
            <person name="Alikhan N.F."/>
            <person name="Baker D."/>
            <person name="Gharbi K."/>
            <person name="Hall N."/>
            <person name="Watson M."/>
            <person name="Adriaenssens E.M."/>
            <person name="Foster-Nyarko E."/>
            <person name="Jarju S."/>
            <person name="Secka A."/>
            <person name="Antonio M."/>
            <person name="Oren A."/>
            <person name="Chaudhuri R.R."/>
            <person name="La Ragione R."/>
            <person name="Hildebrand F."/>
            <person name="Pallen M.J."/>
        </authorList>
    </citation>
    <scope>NUCLEOTIDE SEQUENCE</scope>
    <source>
        <strain evidence="12">CHK176-6737</strain>
    </source>
</reference>
<reference evidence="12" key="1">
    <citation type="submission" date="2020-10" db="EMBL/GenBank/DDBJ databases">
        <authorList>
            <person name="Gilroy R."/>
        </authorList>
    </citation>
    <scope>NUCLEOTIDE SEQUENCE</scope>
    <source>
        <strain evidence="12">CHK176-6737</strain>
    </source>
</reference>
<proteinExistence type="inferred from homology"/>
<comment type="caution">
    <text evidence="12">The sequence shown here is derived from an EMBL/GenBank/DDBJ whole genome shotgun (WGS) entry which is preliminary data.</text>
</comment>
<dbReference type="SMART" id="SM00478">
    <property type="entry name" value="ENDO3c"/>
    <property type="match status" value="1"/>
</dbReference>
<evidence type="ECO:0000256" key="10">
    <source>
        <dbReference type="HAMAP-Rule" id="MF_00942"/>
    </source>
</evidence>
<evidence type="ECO:0000256" key="8">
    <source>
        <dbReference type="ARBA" id="ARBA00023204"/>
    </source>
</evidence>
<keyword evidence="2 10" id="KW-0004">4Fe-4S</keyword>
<dbReference type="NCBIfam" id="TIGR01083">
    <property type="entry name" value="nth"/>
    <property type="match status" value="1"/>
</dbReference>
<dbReference type="Gene3D" id="1.10.1670.10">
    <property type="entry name" value="Helix-hairpin-Helix base-excision DNA repair enzymes (C-terminal)"/>
    <property type="match status" value="1"/>
</dbReference>
<keyword evidence="10" id="KW-0238">DNA-binding</keyword>
<organism evidence="12 13">
    <name type="scientific">Candidatus Scybalenecus merdavium</name>
    <dbReference type="NCBI Taxonomy" id="2840939"/>
    <lineage>
        <taxon>Bacteria</taxon>
        <taxon>Bacillati</taxon>
        <taxon>Bacillota</taxon>
        <taxon>Clostridia</taxon>
        <taxon>Eubacteriales</taxon>
        <taxon>Oscillospiraceae</taxon>
        <taxon>Oscillospiraceae incertae sedis</taxon>
        <taxon>Candidatus Scybalenecus</taxon>
    </lineage>
</organism>
<keyword evidence="10" id="KW-0456">Lyase</keyword>
<keyword evidence="3 10" id="KW-0479">Metal-binding</keyword>
<keyword evidence="9 10" id="KW-0326">Glycosidase</keyword>
<dbReference type="GO" id="GO:0003677">
    <property type="term" value="F:DNA binding"/>
    <property type="evidence" value="ECO:0007669"/>
    <property type="project" value="UniProtKB-UniRule"/>
</dbReference>
<dbReference type="Proteomes" id="UP000824125">
    <property type="component" value="Unassembled WGS sequence"/>
</dbReference>
<dbReference type="GO" id="GO:0140078">
    <property type="term" value="F:class I DNA-(apurinic or apyrimidinic site) endonuclease activity"/>
    <property type="evidence" value="ECO:0007669"/>
    <property type="project" value="UniProtKB-EC"/>
</dbReference>
<dbReference type="PROSITE" id="PS01155">
    <property type="entry name" value="ENDONUCLEASE_III_2"/>
    <property type="match status" value="1"/>
</dbReference>
<sequence>MTKKERAAKAVEILKQVYPDAICSLTAKNAFELLVAVRLSAQCTDARVNLVTPALFAKYKTLDDYCNAELADVEELIHSCGFYKAKAKSIVEMAQKIRDDFGGRVPDTIEELITLPGVGRKTANLIVGDVYGKEAIVVDTHFIRISNRLGLTASKDPKKIELEMKKIIDPKEGSDFCHRIVLFGRDTCRARKPACDGCALYEICKRTGVKA</sequence>
<keyword evidence="8 10" id="KW-0234">DNA repair</keyword>
<comment type="similarity">
    <text evidence="1 10">Belongs to the Nth/MutY family.</text>
</comment>
<dbReference type="GO" id="GO:0019104">
    <property type="term" value="F:DNA N-glycosylase activity"/>
    <property type="evidence" value="ECO:0007669"/>
    <property type="project" value="UniProtKB-UniRule"/>
</dbReference>
<protein>
    <recommendedName>
        <fullName evidence="10">Endonuclease III</fullName>
        <ecNumber evidence="10">4.2.99.18</ecNumber>
    </recommendedName>
    <alternativeName>
        <fullName evidence="10">DNA-(apurinic or apyrimidinic site) lyase</fullName>
    </alternativeName>
</protein>
<keyword evidence="4 10" id="KW-0227">DNA damage</keyword>
<dbReference type="PANTHER" id="PTHR10359">
    <property type="entry name" value="A/G-SPECIFIC ADENINE GLYCOSYLASE/ENDONUCLEASE III"/>
    <property type="match status" value="1"/>
</dbReference>
<dbReference type="InterPro" id="IPR004036">
    <property type="entry name" value="Endonuclease-III-like_CS2"/>
</dbReference>
<dbReference type="InterPro" id="IPR000445">
    <property type="entry name" value="HhH_motif"/>
</dbReference>
<evidence type="ECO:0000256" key="2">
    <source>
        <dbReference type="ARBA" id="ARBA00022485"/>
    </source>
</evidence>
<dbReference type="InterPro" id="IPR011257">
    <property type="entry name" value="DNA_glycosylase"/>
</dbReference>
<dbReference type="SUPFAM" id="SSF48150">
    <property type="entry name" value="DNA-glycosylase"/>
    <property type="match status" value="1"/>
</dbReference>
<dbReference type="PIRSF" id="PIRSF001435">
    <property type="entry name" value="Nth"/>
    <property type="match status" value="1"/>
</dbReference>
<name>A0A9D1MVS8_9FIRM</name>
<dbReference type="Pfam" id="PF00730">
    <property type="entry name" value="HhH-GPD"/>
    <property type="match status" value="1"/>
</dbReference>
<dbReference type="InterPro" id="IPR023170">
    <property type="entry name" value="HhH_base_excis_C"/>
</dbReference>
<dbReference type="PROSITE" id="PS00764">
    <property type="entry name" value="ENDONUCLEASE_III_1"/>
    <property type="match status" value="1"/>
</dbReference>
<keyword evidence="12" id="KW-0255">Endonuclease</keyword>
<evidence type="ECO:0000256" key="6">
    <source>
        <dbReference type="ARBA" id="ARBA00023004"/>
    </source>
</evidence>
<feature type="binding site" evidence="10">
    <location>
        <position position="188"/>
    </location>
    <ligand>
        <name>[4Fe-4S] cluster</name>
        <dbReference type="ChEBI" id="CHEBI:49883"/>
    </ligand>
</feature>
<comment type="catalytic activity">
    <reaction evidence="10">
        <text>2'-deoxyribonucleotide-(2'-deoxyribose 5'-phosphate)-2'-deoxyribonucleotide-DNA = a 3'-end 2'-deoxyribonucleotide-(2,3-dehydro-2,3-deoxyribose 5'-phosphate)-DNA + a 5'-end 5'-phospho-2'-deoxyribonucleoside-DNA + H(+)</text>
        <dbReference type="Rhea" id="RHEA:66592"/>
        <dbReference type="Rhea" id="RHEA-COMP:13180"/>
        <dbReference type="Rhea" id="RHEA-COMP:16897"/>
        <dbReference type="Rhea" id="RHEA-COMP:17067"/>
        <dbReference type="ChEBI" id="CHEBI:15378"/>
        <dbReference type="ChEBI" id="CHEBI:136412"/>
        <dbReference type="ChEBI" id="CHEBI:157695"/>
        <dbReference type="ChEBI" id="CHEBI:167181"/>
        <dbReference type="EC" id="4.2.99.18"/>
    </reaction>
</comment>
<dbReference type="PANTHER" id="PTHR10359:SF18">
    <property type="entry name" value="ENDONUCLEASE III"/>
    <property type="match status" value="1"/>
</dbReference>
<evidence type="ECO:0000259" key="11">
    <source>
        <dbReference type="SMART" id="SM00478"/>
    </source>
</evidence>
<comment type="cofactor">
    <cofactor evidence="10">
        <name>[4Fe-4S] cluster</name>
        <dbReference type="ChEBI" id="CHEBI:49883"/>
    </cofactor>
    <text evidence="10">Binds 1 [4Fe-4S] cluster.</text>
</comment>
<keyword evidence="7 10" id="KW-0411">Iron-sulfur</keyword>
<dbReference type="Pfam" id="PF00633">
    <property type="entry name" value="HHH"/>
    <property type="match status" value="1"/>
</dbReference>
<dbReference type="CDD" id="cd00056">
    <property type="entry name" value="ENDO3c"/>
    <property type="match status" value="1"/>
</dbReference>
<evidence type="ECO:0000256" key="7">
    <source>
        <dbReference type="ARBA" id="ARBA00023014"/>
    </source>
</evidence>
<feature type="binding site" evidence="10">
    <location>
        <position position="204"/>
    </location>
    <ligand>
        <name>[4Fe-4S] cluster</name>
        <dbReference type="ChEBI" id="CHEBI:49883"/>
    </ligand>
</feature>
<dbReference type="GO" id="GO:0051539">
    <property type="term" value="F:4 iron, 4 sulfur cluster binding"/>
    <property type="evidence" value="ECO:0007669"/>
    <property type="project" value="UniProtKB-UniRule"/>
</dbReference>
<evidence type="ECO:0000256" key="1">
    <source>
        <dbReference type="ARBA" id="ARBA00008343"/>
    </source>
</evidence>
<dbReference type="InterPro" id="IPR005759">
    <property type="entry name" value="Nth"/>
</dbReference>